<proteinExistence type="predicted"/>
<keyword evidence="4" id="KW-1185">Reference proteome</keyword>
<dbReference type="PANTHER" id="PTHR36182">
    <property type="entry name" value="PROTEIN, PUTATIVE (AFU_ORTHOLOGUE AFUA_6G10930)-RELATED"/>
    <property type="match status" value="1"/>
</dbReference>
<dbReference type="OMA" id="TWFNHVG"/>
<reference evidence="3 4" key="1">
    <citation type="submission" date="2016-03" db="EMBL/GenBank/DDBJ databases">
        <title>Fine-scale spatial genetic structure of a fungal parasite of coffee scale insects.</title>
        <authorList>
            <person name="Jackson D."/>
            <person name="Zemenick K.A."/>
            <person name="Malloure B."/>
            <person name="Quandt C.A."/>
            <person name="James T.Y."/>
        </authorList>
    </citation>
    <scope>NUCLEOTIDE SEQUENCE [LARGE SCALE GENOMIC DNA]</scope>
    <source>
        <strain evidence="3 4">UM487</strain>
    </source>
</reference>
<dbReference type="Gene3D" id="2.70.50.70">
    <property type="match status" value="1"/>
</dbReference>
<organism evidence="3 4">
    <name type="scientific">Cordyceps confragosa</name>
    <name type="common">Lecanicillium lecanii</name>
    <dbReference type="NCBI Taxonomy" id="2714763"/>
    <lineage>
        <taxon>Eukaryota</taxon>
        <taxon>Fungi</taxon>
        <taxon>Dikarya</taxon>
        <taxon>Ascomycota</taxon>
        <taxon>Pezizomycotina</taxon>
        <taxon>Sordariomycetes</taxon>
        <taxon>Hypocreomycetidae</taxon>
        <taxon>Hypocreales</taxon>
        <taxon>Cordycipitaceae</taxon>
        <taxon>Akanthomyces</taxon>
    </lineage>
</organism>
<dbReference type="Proteomes" id="UP000243081">
    <property type="component" value="Unassembled WGS sequence"/>
</dbReference>
<feature type="region of interest" description="Disordered" evidence="1">
    <location>
        <begin position="200"/>
        <end position="365"/>
    </location>
</feature>
<evidence type="ECO:0000256" key="1">
    <source>
        <dbReference type="SAM" id="MobiDB-lite"/>
    </source>
</evidence>
<feature type="compositionally biased region" description="Polar residues" evidence="1">
    <location>
        <begin position="303"/>
        <end position="313"/>
    </location>
</feature>
<evidence type="ECO:0000313" key="4">
    <source>
        <dbReference type="Proteomes" id="UP000243081"/>
    </source>
</evidence>
<protein>
    <recommendedName>
        <fullName evidence="5">Chitin-binding type-4 domain-containing protein</fullName>
    </recommendedName>
</protein>
<feature type="signal peptide" evidence="2">
    <location>
        <begin position="1"/>
        <end position="17"/>
    </location>
</feature>
<feature type="compositionally biased region" description="Low complexity" evidence="1">
    <location>
        <begin position="316"/>
        <end position="365"/>
    </location>
</feature>
<dbReference type="OrthoDB" id="2342176at2759"/>
<dbReference type="PANTHER" id="PTHR36182:SF2">
    <property type="entry name" value="LYTIC POLYSACCHARIDE MONOOXYGENASE"/>
    <property type="match status" value="1"/>
</dbReference>
<evidence type="ECO:0000313" key="3">
    <source>
        <dbReference type="EMBL" id="OAR00993.1"/>
    </source>
</evidence>
<comment type="caution">
    <text evidence="3">The sequence shown here is derived from an EMBL/GenBank/DDBJ whole genome shotgun (WGS) entry which is preliminary data.</text>
</comment>
<evidence type="ECO:0000256" key="2">
    <source>
        <dbReference type="SAM" id="SignalP"/>
    </source>
</evidence>
<evidence type="ECO:0008006" key="5">
    <source>
        <dbReference type="Google" id="ProtNLM"/>
    </source>
</evidence>
<feature type="compositionally biased region" description="Low complexity" evidence="1">
    <location>
        <begin position="231"/>
        <end position="275"/>
    </location>
</feature>
<dbReference type="AlphaFoldDB" id="A0A179IFC9"/>
<name>A0A179IFC9_CORDF</name>
<gene>
    <name evidence="3" type="ORF">LLEC1_05351</name>
</gene>
<keyword evidence="2" id="KW-0732">Signal</keyword>
<dbReference type="EMBL" id="LUKN01001437">
    <property type="protein sequence ID" value="OAR00993.1"/>
    <property type="molecule type" value="Genomic_DNA"/>
</dbReference>
<feature type="chain" id="PRO_5008104378" description="Chitin-binding type-4 domain-containing protein" evidence="2">
    <location>
        <begin position="18"/>
        <end position="424"/>
    </location>
</feature>
<sequence>MFAKSIVFSGLVAIASSHIIITNPVPYGRSTLQNGPLAPNGMDFPCKLRTGVYDAQGASNVYAQGSKQQLEFQGTAVHGGGSCQVSITTDLEPTKSSVWKVIKSIEGGCPAKDQAGNMGDSAAAKVPYTYEYTIPKELAAGNYTLAWTWFNKVGNREMYMNCAPLSVTGNGGSQSFMNGLPDMFTANIDPQGCQIPADTDVLFPDPGNDVDKFGGKTSSALKAPPATCVKAGTGAAPSTSAAGSGSAPEPTVSAAPSPSVPTNGASAPGSNAPGAVTPSASVPGGVFITSQNSQPDPTPVPSAGNSSAPTGSANMPAPSSGPVSAPASAPVSPSSAGGQSPAPAPTGGSNSASGGSHAAGSACSSEGQWNCIGGKSFQRCASGMWSAIQAMAAGVSCEAGESADLKMAASPGKRAMRRALRFRA</sequence>
<accession>A0A179IFC9</accession>